<name>A0ABQ1FZP2_9BACL</name>
<evidence type="ECO:0000256" key="1">
    <source>
        <dbReference type="SAM" id="SignalP"/>
    </source>
</evidence>
<organism evidence="2 3">
    <name type="scientific">Paenibacillus physcomitrellae</name>
    <dbReference type="NCBI Taxonomy" id="1619311"/>
    <lineage>
        <taxon>Bacteria</taxon>
        <taxon>Bacillati</taxon>
        <taxon>Bacillota</taxon>
        <taxon>Bacilli</taxon>
        <taxon>Bacillales</taxon>
        <taxon>Paenibacillaceae</taxon>
        <taxon>Paenibacillus</taxon>
    </lineage>
</organism>
<reference evidence="3" key="1">
    <citation type="journal article" date="2019" name="Int. J. Syst. Evol. Microbiol.">
        <title>The Global Catalogue of Microorganisms (GCM) 10K type strain sequencing project: providing services to taxonomists for standard genome sequencing and annotation.</title>
        <authorList>
            <consortium name="The Broad Institute Genomics Platform"/>
            <consortium name="The Broad Institute Genome Sequencing Center for Infectious Disease"/>
            <person name="Wu L."/>
            <person name="Ma J."/>
        </authorList>
    </citation>
    <scope>NUCLEOTIDE SEQUENCE [LARGE SCALE GENOMIC DNA]</scope>
    <source>
        <strain evidence="3">CGMCC 1.15044</strain>
    </source>
</reference>
<dbReference type="RefSeq" id="WP_157739589.1">
    <property type="nucleotide sequence ID" value="NZ_BMHF01000005.1"/>
</dbReference>
<dbReference type="Proteomes" id="UP000609323">
    <property type="component" value="Unassembled WGS sequence"/>
</dbReference>
<comment type="caution">
    <text evidence="2">The sequence shown here is derived from an EMBL/GenBank/DDBJ whole genome shotgun (WGS) entry which is preliminary data.</text>
</comment>
<evidence type="ECO:0000313" key="3">
    <source>
        <dbReference type="Proteomes" id="UP000609323"/>
    </source>
</evidence>
<accession>A0ABQ1FZP2</accession>
<proteinExistence type="predicted"/>
<protein>
    <submittedName>
        <fullName evidence="2">Uncharacterized protein</fullName>
    </submittedName>
</protein>
<gene>
    <name evidence="2" type="ORF">GCM10010917_18400</name>
</gene>
<feature type="chain" id="PRO_5045865507" evidence="1">
    <location>
        <begin position="28"/>
        <end position="134"/>
    </location>
</feature>
<keyword evidence="1" id="KW-0732">Signal</keyword>
<dbReference type="EMBL" id="BMHF01000005">
    <property type="protein sequence ID" value="GGA33536.1"/>
    <property type="molecule type" value="Genomic_DNA"/>
</dbReference>
<sequence>MNFISRKKIFILSVTASMMIMGSTVFAGSSWSSQESKSLPGWNGSAYSSTQTKAAIGQAGLQMDATEGYEIDVRTEGTSGTSNGVNGSWTRDVKGGNTYQLSAPQGVGDNLRLHFSSNLLTTKSTNIVYKWRSN</sequence>
<feature type="signal peptide" evidence="1">
    <location>
        <begin position="1"/>
        <end position="27"/>
    </location>
</feature>
<evidence type="ECO:0000313" key="2">
    <source>
        <dbReference type="EMBL" id="GGA33536.1"/>
    </source>
</evidence>
<keyword evidence="3" id="KW-1185">Reference proteome</keyword>